<evidence type="ECO:0000313" key="4">
    <source>
        <dbReference type="Proteomes" id="UP000586095"/>
    </source>
</evidence>
<feature type="domain" description="FAD dependent oxidoreductase" evidence="2">
    <location>
        <begin position="28"/>
        <end position="387"/>
    </location>
</feature>
<dbReference type="Gene3D" id="3.30.9.10">
    <property type="entry name" value="D-Amino Acid Oxidase, subunit A, domain 2"/>
    <property type="match status" value="1"/>
</dbReference>
<dbReference type="Pfam" id="PF01266">
    <property type="entry name" value="DAO"/>
    <property type="match status" value="1"/>
</dbReference>
<keyword evidence="4" id="KW-1185">Reference proteome</keyword>
<reference evidence="3 4" key="1">
    <citation type="submission" date="2020-07" db="EMBL/GenBank/DDBJ databases">
        <title>Sequencing the genomes of 1000 actinobacteria strains.</title>
        <authorList>
            <person name="Klenk H.-P."/>
        </authorList>
    </citation>
    <scope>NUCLEOTIDE SEQUENCE [LARGE SCALE GENOMIC DNA]</scope>
    <source>
        <strain evidence="3 4">DSM 17380</strain>
    </source>
</reference>
<dbReference type="EMBL" id="JACCBD010000001">
    <property type="protein sequence ID" value="NYD25323.1"/>
    <property type="molecule type" value="Genomic_DNA"/>
</dbReference>
<dbReference type="InterPro" id="IPR036188">
    <property type="entry name" value="FAD/NAD-bd_sf"/>
</dbReference>
<sequence>MGGRESHWSEQAGHTVPRPELPGSLTADVAIIGADHFGLWTAYYLKKTQPRLRVVVLEERHVGHGTSGSAVGRMTGEVPGGREPYARRHGRDALDHYQRIMNDAVVNVLDVAATEGIDADIVSGGELIAAYTALQDRRLRAATALAQKYPHTDVRLLGAAEVKDRINLAGVRSAILHPHAARFQPAKFAHGLARVVERMGVAIYERTRVEESLPFALQTTHGVVEAGVVVGGSDHLSHDRGWRRLQRPVAASLIATEPLELDMWDDIGWSGNELLASFASPRTYAQRTADGRIVVGGQRTPCQTSAAAHSSGKLGGGTFSALRAMLHRVLPCTRDAEIAHTWAGNARVVHAGAAKIGFDRRTGKAWAGAARAGVATANLSARTITDLVLDRQSELTALPTVLTGGPTPAYARTR</sequence>
<dbReference type="Proteomes" id="UP000586095">
    <property type="component" value="Unassembled WGS sequence"/>
</dbReference>
<gene>
    <name evidence="3" type="ORF">BJ960_000126</name>
</gene>
<dbReference type="AlphaFoldDB" id="A0A852QSZ4"/>
<accession>A0A852QSZ4</accession>
<dbReference type="RefSeq" id="WP_185985837.1">
    <property type="nucleotide sequence ID" value="NZ_BAAALZ010000003.1"/>
</dbReference>
<evidence type="ECO:0000259" key="2">
    <source>
        <dbReference type="Pfam" id="PF01266"/>
    </source>
</evidence>
<feature type="region of interest" description="Disordered" evidence="1">
    <location>
        <begin position="65"/>
        <end position="84"/>
    </location>
</feature>
<dbReference type="PANTHER" id="PTHR13847:SF285">
    <property type="entry name" value="FAD DEPENDENT OXIDOREDUCTASE DOMAIN-CONTAINING PROTEIN"/>
    <property type="match status" value="1"/>
</dbReference>
<dbReference type="GO" id="GO:0005737">
    <property type="term" value="C:cytoplasm"/>
    <property type="evidence" value="ECO:0007669"/>
    <property type="project" value="TreeGrafter"/>
</dbReference>
<name>A0A852QSZ4_9MICO</name>
<dbReference type="SUPFAM" id="SSF51905">
    <property type="entry name" value="FAD/NAD(P)-binding domain"/>
    <property type="match status" value="1"/>
</dbReference>
<proteinExistence type="predicted"/>
<dbReference type="InterPro" id="IPR006076">
    <property type="entry name" value="FAD-dep_OxRdtase"/>
</dbReference>
<evidence type="ECO:0000313" key="3">
    <source>
        <dbReference type="EMBL" id="NYD25323.1"/>
    </source>
</evidence>
<evidence type="ECO:0000256" key="1">
    <source>
        <dbReference type="SAM" id="MobiDB-lite"/>
    </source>
</evidence>
<protein>
    <submittedName>
        <fullName evidence="3">Glycine/D-amino acid oxidase-like deaminating enzyme</fullName>
    </submittedName>
</protein>
<feature type="region of interest" description="Disordered" evidence="1">
    <location>
        <begin position="1"/>
        <end position="21"/>
    </location>
</feature>
<dbReference type="Gene3D" id="3.50.50.60">
    <property type="entry name" value="FAD/NAD(P)-binding domain"/>
    <property type="match status" value="1"/>
</dbReference>
<dbReference type="PANTHER" id="PTHR13847">
    <property type="entry name" value="SARCOSINE DEHYDROGENASE-RELATED"/>
    <property type="match status" value="1"/>
</dbReference>
<comment type="caution">
    <text evidence="3">The sequence shown here is derived from an EMBL/GenBank/DDBJ whole genome shotgun (WGS) entry which is preliminary data.</text>
</comment>
<organism evidence="3 4">
    <name type="scientific">Leucobacter aridicollis</name>
    <dbReference type="NCBI Taxonomy" id="283878"/>
    <lineage>
        <taxon>Bacteria</taxon>
        <taxon>Bacillati</taxon>
        <taxon>Actinomycetota</taxon>
        <taxon>Actinomycetes</taxon>
        <taxon>Micrococcales</taxon>
        <taxon>Microbacteriaceae</taxon>
        <taxon>Leucobacter</taxon>
    </lineage>
</organism>